<dbReference type="InterPro" id="IPR000515">
    <property type="entry name" value="MetI-like"/>
</dbReference>
<dbReference type="InParanoid" id="A0A1C4YNL5"/>
<dbReference type="EMBL" id="LT607413">
    <property type="protein sequence ID" value="SCF22353.1"/>
    <property type="molecule type" value="Genomic_DNA"/>
</dbReference>
<feature type="transmembrane region" description="Helical" evidence="7">
    <location>
        <begin position="20"/>
        <end position="47"/>
    </location>
</feature>
<dbReference type="Gene3D" id="1.10.3720.10">
    <property type="entry name" value="MetI-like"/>
    <property type="match status" value="1"/>
</dbReference>
<dbReference type="GO" id="GO:0005886">
    <property type="term" value="C:plasma membrane"/>
    <property type="evidence" value="ECO:0007669"/>
    <property type="project" value="UniProtKB-SubCell"/>
</dbReference>
<evidence type="ECO:0000256" key="5">
    <source>
        <dbReference type="ARBA" id="ARBA00022989"/>
    </source>
</evidence>
<dbReference type="AlphaFoldDB" id="A0A1C4YNL5"/>
<evidence type="ECO:0000256" key="7">
    <source>
        <dbReference type="RuleBase" id="RU363032"/>
    </source>
</evidence>
<evidence type="ECO:0000313" key="9">
    <source>
        <dbReference type="EMBL" id="SCF22353.1"/>
    </source>
</evidence>
<keyword evidence="3" id="KW-1003">Cell membrane</keyword>
<dbReference type="PANTHER" id="PTHR30193">
    <property type="entry name" value="ABC TRANSPORTER PERMEASE PROTEIN"/>
    <property type="match status" value="1"/>
</dbReference>
<organism evidence="9 10">
    <name type="scientific">Micromonospora echinospora</name>
    <name type="common">Micromonospora purpurea</name>
    <dbReference type="NCBI Taxonomy" id="1877"/>
    <lineage>
        <taxon>Bacteria</taxon>
        <taxon>Bacillati</taxon>
        <taxon>Actinomycetota</taxon>
        <taxon>Actinomycetes</taxon>
        <taxon>Micromonosporales</taxon>
        <taxon>Micromonosporaceae</taxon>
        <taxon>Micromonospora</taxon>
    </lineage>
</organism>
<feature type="transmembrane region" description="Helical" evidence="7">
    <location>
        <begin position="86"/>
        <end position="108"/>
    </location>
</feature>
<dbReference type="PROSITE" id="PS50928">
    <property type="entry name" value="ABC_TM1"/>
    <property type="match status" value="1"/>
</dbReference>
<reference evidence="10" key="1">
    <citation type="submission" date="2016-06" db="EMBL/GenBank/DDBJ databases">
        <authorList>
            <person name="Varghese N."/>
            <person name="Submissions Spin"/>
        </authorList>
    </citation>
    <scope>NUCLEOTIDE SEQUENCE [LARGE SCALE GENOMIC DNA]</scope>
    <source>
        <strain evidence="10">DSM 43816</strain>
    </source>
</reference>
<dbReference type="GO" id="GO:0055085">
    <property type="term" value="P:transmembrane transport"/>
    <property type="evidence" value="ECO:0007669"/>
    <property type="project" value="InterPro"/>
</dbReference>
<feature type="transmembrane region" description="Helical" evidence="7">
    <location>
        <begin position="278"/>
        <end position="298"/>
    </location>
</feature>
<comment type="similarity">
    <text evidence="7">Belongs to the binding-protein-dependent transport system permease family.</text>
</comment>
<dbReference type="Pfam" id="PF00528">
    <property type="entry name" value="BPD_transp_1"/>
    <property type="match status" value="1"/>
</dbReference>
<dbReference type="Proteomes" id="UP000198253">
    <property type="component" value="Chromosome I"/>
</dbReference>
<evidence type="ECO:0000256" key="3">
    <source>
        <dbReference type="ARBA" id="ARBA00022475"/>
    </source>
</evidence>
<dbReference type="PANTHER" id="PTHR30193:SF37">
    <property type="entry name" value="INNER MEMBRANE ABC TRANSPORTER PERMEASE PROTEIN YCJO"/>
    <property type="match status" value="1"/>
</dbReference>
<dbReference type="SUPFAM" id="SSF161098">
    <property type="entry name" value="MetI-like"/>
    <property type="match status" value="1"/>
</dbReference>
<feature type="transmembrane region" description="Helical" evidence="7">
    <location>
        <begin position="169"/>
        <end position="193"/>
    </location>
</feature>
<sequence>MTAPGRHAGRGGATHRGLTGWAFALPFAVPFAIFLVGPVLVSLLMSFTDIRLADLRTPLAVEFVGFENYLRLADDEVFLKSIRNTALVVLLGIPLTLGLGLAVALGLNSGLTRFKALFRVGYYLPVVTSIVAVSVVWRFVYQKDSGLVNGFLGLFGVTGPNWLESTHLALPALIVMIVWRGLGFQMVIFLAGLQAIPEQLYEAARIDGASAWQQFRHITLPMLKPTLLLSTVIGTVGLMLVFEEPFVMTQGGPLHSTVSVSQYVYSQFGFGNYGYASAMSYVLFLAVAALGVGWFRLLKSDS</sequence>
<feature type="transmembrane region" description="Helical" evidence="7">
    <location>
        <begin position="222"/>
        <end position="242"/>
    </location>
</feature>
<dbReference type="CDD" id="cd06261">
    <property type="entry name" value="TM_PBP2"/>
    <property type="match status" value="1"/>
</dbReference>
<gene>
    <name evidence="9" type="ORF">GA0070618_4191</name>
</gene>
<proteinExistence type="inferred from homology"/>
<protein>
    <submittedName>
        <fullName evidence="9">Carbohydrate ABC transporter membrane protein 1, CUT1 family</fullName>
    </submittedName>
</protein>
<keyword evidence="10" id="KW-1185">Reference proteome</keyword>
<keyword evidence="2 7" id="KW-0813">Transport</keyword>
<evidence type="ECO:0000256" key="4">
    <source>
        <dbReference type="ARBA" id="ARBA00022692"/>
    </source>
</evidence>
<dbReference type="InterPro" id="IPR051393">
    <property type="entry name" value="ABC_transporter_permease"/>
</dbReference>
<keyword evidence="4 7" id="KW-0812">Transmembrane</keyword>
<name>A0A1C4YNL5_MICEC</name>
<evidence type="ECO:0000313" key="10">
    <source>
        <dbReference type="Proteomes" id="UP000198253"/>
    </source>
</evidence>
<evidence type="ECO:0000256" key="2">
    <source>
        <dbReference type="ARBA" id="ARBA00022448"/>
    </source>
</evidence>
<keyword evidence="6 7" id="KW-0472">Membrane</keyword>
<evidence type="ECO:0000256" key="1">
    <source>
        <dbReference type="ARBA" id="ARBA00004651"/>
    </source>
</evidence>
<feature type="domain" description="ABC transmembrane type-1" evidence="8">
    <location>
        <begin position="82"/>
        <end position="294"/>
    </location>
</feature>
<keyword evidence="5 7" id="KW-1133">Transmembrane helix</keyword>
<evidence type="ECO:0000256" key="6">
    <source>
        <dbReference type="ARBA" id="ARBA00023136"/>
    </source>
</evidence>
<feature type="transmembrane region" description="Helical" evidence="7">
    <location>
        <begin position="120"/>
        <end position="140"/>
    </location>
</feature>
<accession>A0A1C4YNL5</accession>
<dbReference type="RefSeq" id="WP_197701561.1">
    <property type="nucleotide sequence ID" value="NZ_LT607413.1"/>
</dbReference>
<dbReference type="InterPro" id="IPR035906">
    <property type="entry name" value="MetI-like_sf"/>
</dbReference>
<comment type="subcellular location">
    <subcellularLocation>
        <location evidence="1 7">Cell membrane</location>
        <topology evidence="1 7">Multi-pass membrane protein</topology>
    </subcellularLocation>
</comment>
<evidence type="ECO:0000259" key="8">
    <source>
        <dbReference type="PROSITE" id="PS50928"/>
    </source>
</evidence>